<evidence type="ECO:0000256" key="6">
    <source>
        <dbReference type="ARBA" id="ARBA00023010"/>
    </source>
</evidence>
<dbReference type="Pfam" id="PF05172">
    <property type="entry name" value="RRM_Nup35"/>
    <property type="match status" value="2"/>
</dbReference>
<evidence type="ECO:0000259" key="11">
    <source>
        <dbReference type="PROSITE" id="PS51472"/>
    </source>
</evidence>
<reference evidence="12 13" key="1">
    <citation type="journal article" date="2018" name="Sci. Data">
        <title>The draft genome sequence of cork oak.</title>
        <authorList>
            <person name="Ramos A.M."/>
            <person name="Usie A."/>
            <person name="Barbosa P."/>
            <person name="Barros P.M."/>
            <person name="Capote T."/>
            <person name="Chaves I."/>
            <person name="Simoes F."/>
            <person name="Abreu I."/>
            <person name="Carrasquinho I."/>
            <person name="Faro C."/>
            <person name="Guimaraes J.B."/>
            <person name="Mendonca D."/>
            <person name="Nobrega F."/>
            <person name="Rodrigues L."/>
            <person name="Saibo N.J.M."/>
            <person name="Varela M.C."/>
            <person name="Egas C."/>
            <person name="Matos J."/>
            <person name="Miguel C.M."/>
            <person name="Oliveira M.M."/>
            <person name="Ricardo C.P."/>
            <person name="Goncalves S."/>
        </authorList>
    </citation>
    <scope>NUCLEOTIDE SEQUENCE [LARGE SCALE GENOMIC DNA]</scope>
    <source>
        <strain evidence="13">cv. HL8</strain>
    </source>
</reference>
<keyword evidence="7 9" id="KW-0906">Nuclear pore complex</keyword>
<dbReference type="GO" id="GO:0006999">
    <property type="term" value="P:nuclear pore organization"/>
    <property type="evidence" value="ECO:0007669"/>
    <property type="project" value="TreeGrafter"/>
</dbReference>
<dbReference type="GO" id="GO:0051028">
    <property type="term" value="P:mRNA transport"/>
    <property type="evidence" value="ECO:0007669"/>
    <property type="project" value="UniProtKB-UniRule"/>
</dbReference>
<dbReference type="GO" id="GO:0017056">
    <property type="term" value="F:structural constituent of nuclear pore"/>
    <property type="evidence" value="ECO:0007669"/>
    <property type="project" value="TreeGrafter"/>
</dbReference>
<keyword evidence="8 9" id="KW-0539">Nucleus</keyword>
<evidence type="ECO:0000313" key="12">
    <source>
        <dbReference type="EMBL" id="KAK7859938.1"/>
    </source>
</evidence>
<dbReference type="GO" id="GO:0044613">
    <property type="term" value="C:nuclear pore central transport channel"/>
    <property type="evidence" value="ECO:0007669"/>
    <property type="project" value="TreeGrafter"/>
</dbReference>
<evidence type="ECO:0000256" key="8">
    <source>
        <dbReference type="ARBA" id="ARBA00023242"/>
    </source>
</evidence>
<dbReference type="GO" id="GO:0003676">
    <property type="term" value="F:nucleic acid binding"/>
    <property type="evidence" value="ECO:0007669"/>
    <property type="project" value="InterPro"/>
</dbReference>
<dbReference type="CDD" id="cd12441">
    <property type="entry name" value="RRM_Nup53_like"/>
    <property type="match status" value="2"/>
</dbReference>
<dbReference type="AlphaFoldDB" id="A0AAW0M7V1"/>
<keyword evidence="13" id="KW-1185">Reference proteome</keyword>
<keyword evidence="6" id="KW-0811">Translocation</keyword>
<dbReference type="InterPro" id="IPR012677">
    <property type="entry name" value="Nucleotide-bd_a/b_plait_sf"/>
</dbReference>
<keyword evidence="4 9" id="KW-0509">mRNA transport</keyword>
<evidence type="ECO:0000256" key="4">
    <source>
        <dbReference type="ARBA" id="ARBA00022816"/>
    </source>
</evidence>
<proteinExistence type="inferred from homology"/>
<comment type="caution">
    <text evidence="12">The sequence shown here is derived from an EMBL/GenBank/DDBJ whole genome shotgun (WGS) entry which is preliminary data.</text>
</comment>
<sequence length="653" mass="70956">VLMSTTVQRTPRSGRQSLFFQDLASPVSARRGKFSSPGQAAAVSALWRENFAGSDLPPPPVFTLEDRSDFSPESGIPDYPLSPEAKSDPRTPVQSSGRDISTPGKNKSEASTSYALMGAQQNQQGSAGLNWWSPAKSGSEQEDKGKSSPVEGVVQPGALITLPPPREVARPEVQRNCLPTGDLNEEEWVTVYGFSPSDTNLVLREFEKCGVILKHVPGPREANWMHILYQNRFDAQKALSKNGMQINGVLIVGVKPLDPMQRQALSERVNNQGFMTLPPQPSTKSSELNTLKAPSRPYYLQNGSTNTRQSGGAIASPTKSLVLMSTTVQRTPRSGRQSLFFQDLASPVSARRGKFSSPGQAAAVSALWRENFAGSDLPPPPVFTLEDRSDFSPESGIPDYPLSPEAKSDPRTPVQSSGRDISTPGKNKSEASTSYALMGAQQNQQGSVGLNWWSPAKSGSEQEDKGKSSPVEGVVQPGALITLPPPREVARPEVQRNCLPTGDLNEEEWVTVYGFSPSDTNLVLREFEKCGVILKHVPGPREANWMHILYQNRFDAQKALSKNGMQINGVLIVGVKPLDPMQRQALSERVNNQGFMTLPPQPSTKFSELNTLKAPSRPYYLQNGSTNTRQSGGAIASPTKSLVSKIMDLMFGV</sequence>
<comment type="subcellular location">
    <subcellularLocation>
        <location evidence="1">Nucleus</location>
        <location evidence="1">Nuclear pore complex</location>
    </subcellularLocation>
</comment>
<feature type="region of interest" description="Disordered" evidence="10">
    <location>
        <begin position="448"/>
        <end position="493"/>
    </location>
</feature>
<feature type="non-terminal residue" evidence="12">
    <location>
        <position position="1"/>
    </location>
</feature>
<evidence type="ECO:0000256" key="3">
    <source>
        <dbReference type="ARBA" id="ARBA00022448"/>
    </source>
</evidence>
<comment type="similarity">
    <text evidence="2">Belongs to the Nup35 family.</text>
</comment>
<dbReference type="GO" id="GO:0044615">
    <property type="term" value="C:nuclear pore nuclear basket"/>
    <property type="evidence" value="ECO:0007669"/>
    <property type="project" value="TreeGrafter"/>
</dbReference>
<dbReference type="PROSITE" id="PS51472">
    <property type="entry name" value="RRM_NUP35"/>
    <property type="match status" value="2"/>
</dbReference>
<evidence type="ECO:0000313" key="13">
    <source>
        <dbReference type="Proteomes" id="UP000237347"/>
    </source>
</evidence>
<feature type="region of interest" description="Disordered" evidence="10">
    <location>
        <begin position="125"/>
        <end position="151"/>
    </location>
</feature>
<dbReference type="PANTHER" id="PTHR21527:SF6">
    <property type="entry name" value="NUCLEOPORIN NUP35"/>
    <property type="match status" value="1"/>
</dbReference>
<dbReference type="GO" id="GO:0005543">
    <property type="term" value="F:phospholipid binding"/>
    <property type="evidence" value="ECO:0007669"/>
    <property type="project" value="TreeGrafter"/>
</dbReference>
<accession>A0AAW0M7V1</accession>
<feature type="region of interest" description="Disordered" evidence="10">
    <location>
        <begin position="52"/>
        <end position="111"/>
    </location>
</feature>
<feature type="region of interest" description="Disordered" evidence="10">
    <location>
        <begin position="375"/>
        <end position="432"/>
    </location>
</feature>
<organism evidence="12 13">
    <name type="scientific">Quercus suber</name>
    <name type="common">Cork oak</name>
    <dbReference type="NCBI Taxonomy" id="58331"/>
    <lineage>
        <taxon>Eukaryota</taxon>
        <taxon>Viridiplantae</taxon>
        <taxon>Streptophyta</taxon>
        <taxon>Embryophyta</taxon>
        <taxon>Tracheophyta</taxon>
        <taxon>Spermatophyta</taxon>
        <taxon>Magnoliopsida</taxon>
        <taxon>eudicotyledons</taxon>
        <taxon>Gunneridae</taxon>
        <taxon>Pentapetalae</taxon>
        <taxon>rosids</taxon>
        <taxon>fabids</taxon>
        <taxon>Fagales</taxon>
        <taxon>Fagaceae</taxon>
        <taxon>Quercus</taxon>
    </lineage>
</organism>
<keyword evidence="5" id="KW-0653">Protein transport</keyword>
<feature type="domain" description="RRM Nup35-type" evidence="11">
    <location>
        <begin position="183"/>
        <end position="264"/>
    </location>
</feature>
<evidence type="ECO:0000256" key="1">
    <source>
        <dbReference type="ARBA" id="ARBA00004567"/>
    </source>
</evidence>
<dbReference type="FunFam" id="3.30.70.330:FF:000095">
    <property type="entry name" value="Putative Nucleoporin NUP53"/>
    <property type="match status" value="2"/>
</dbReference>
<dbReference type="SUPFAM" id="SSF54928">
    <property type="entry name" value="RNA-binding domain, RBD"/>
    <property type="match status" value="2"/>
</dbReference>
<feature type="domain" description="RRM Nup35-type" evidence="11">
    <location>
        <begin position="504"/>
        <end position="585"/>
    </location>
</feature>
<gene>
    <name evidence="12" type="primary">NUP35</name>
    <name evidence="12" type="ORF">CFP56_000351</name>
</gene>
<evidence type="ECO:0000256" key="10">
    <source>
        <dbReference type="SAM" id="MobiDB-lite"/>
    </source>
</evidence>
<dbReference type="InterPro" id="IPR007846">
    <property type="entry name" value="RRM_NUP35_dom"/>
</dbReference>
<dbReference type="Gene3D" id="3.30.70.330">
    <property type="match status" value="2"/>
</dbReference>
<dbReference type="InterPro" id="IPR035979">
    <property type="entry name" value="RBD_domain_sf"/>
</dbReference>
<evidence type="ECO:0000256" key="7">
    <source>
        <dbReference type="ARBA" id="ARBA00023132"/>
    </source>
</evidence>
<evidence type="ECO:0000256" key="9">
    <source>
        <dbReference type="PROSITE-ProRule" id="PRU00804"/>
    </source>
</evidence>
<protein>
    <submittedName>
        <fullName evidence="12">Nuclear pore complex protein nup35</fullName>
    </submittedName>
</protein>
<name>A0AAW0M7V1_QUESU</name>
<feature type="compositionally biased region" description="Polar residues" evidence="10">
    <location>
        <begin position="413"/>
        <end position="432"/>
    </location>
</feature>
<evidence type="ECO:0000256" key="2">
    <source>
        <dbReference type="ARBA" id="ARBA00009454"/>
    </source>
</evidence>
<dbReference type="PANTHER" id="PTHR21527">
    <property type="entry name" value="NUCLEOPORIN NUP35"/>
    <property type="match status" value="1"/>
</dbReference>
<dbReference type="EMBL" id="PKMF04000009">
    <property type="protein sequence ID" value="KAK7859938.1"/>
    <property type="molecule type" value="Genomic_DNA"/>
</dbReference>
<dbReference type="GO" id="GO:0006607">
    <property type="term" value="P:NLS-bearing protein import into nucleus"/>
    <property type="evidence" value="ECO:0007669"/>
    <property type="project" value="TreeGrafter"/>
</dbReference>
<keyword evidence="3 9" id="KW-0813">Transport</keyword>
<feature type="compositionally biased region" description="Polar residues" evidence="10">
    <location>
        <begin position="92"/>
        <end position="111"/>
    </location>
</feature>
<evidence type="ECO:0000256" key="5">
    <source>
        <dbReference type="ARBA" id="ARBA00022927"/>
    </source>
</evidence>
<dbReference type="Proteomes" id="UP000237347">
    <property type="component" value="Unassembled WGS sequence"/>
</dbReference>